<protein>
    <submittedName>
        <fullName evidence="1">Uncharacterized protein</fullName>
    </submittedName>
</protein>
<dbReference type="PANTHER" id="PTHR37540">
    <property type="entry name" value="TRANSCRIPTION FACTOR (ACR-2), PUTATIVE-RELATED-RELATED"/>
    <property type="match status" value="1"/>
</dbReference>
<organism evidence="1 2">
    <name type="scientific">Cladophialophora carrionii CBS 160.54</name>
    <dbReference type="NCBI Taxonomy" id="1279043"/>
    <lineage>
        <taxon>Eukaryota</taxon>
        <taxon>Fungi</taxon>
        <taxon>Dikarya</taxon>
        <taxon>Ascomycota</taxon>
        <taxon>Pezizomycotina</taxon>
        <taxon>Eurotiomycetes</taxon>
        <taxon>Chaetothyriomycetidae</taxon>
        <taxon>Chaetothyriales</taxon>
        <taxon>Herpotrichiellaceae</taxon>
        <taxon>Cladophialophora</taxon>
    </lineage>
</organism>
<gene>
    <name evidence="1" type="ORF">G647_07920</name>
</gene>
<proteinExistence type="predicted"/>
<accession>V9D5K1</accession>
<dbReference type="VEuPathDB" id="FungiDB:G647_07920"/>
<dbReference type="Proteomes" id="UP000030678">
    <property type="component" value="Unassembled WGS sequence"/>
</dbReference>
<dbReference type="GeneID" id="19986413"/>
<dbReference type="RefSeq" id="XP_008730454.1">
    <property type="nucleotide sequence ID" value="XM_008732232.1"/>
</dbReference>
<reference evidence="1 2" key="1">
    <citation type="submission" date="2013-03" db="EMBL/GenBank/DDBJ databases">
        <title>The Genome Sequence of Cladophialophora carrionii CBS 160.54.</title>
        <authorList>
            <consortium name="The Broad Institute Genomics Platform"/>
            <person name="Cuomo C."/>
            <person name="de Hoog S."/>
            <person name="Gorbushina A."/>
            <person name="Walker B."/>
            <person name="Young S.K."/>
            <person name="Zeng Q."/>
            <person name="Gargeya S."/>
            <person name="Fitzgerald M."/>
            <person name="Haas B."/>
            <person name="Abouelleil A."/>
            <person name="Allen A.W."/>
            <person name="Alvarado L."/>
            <person name="Arachchi H.M."/>
            <person name="Berlin A.M."/>
            <person name="Chapman S.B."/>
            <person name="Gainer-Dewar J."/>
            <person name="Goldberg J."/>
            <person name="Griggs A."/>
            <person name="Gujja S."/>
            <person name="Hansen M."/>
            <person name="Howarth C."/>
            <person name="Imamovic A."/>
            <person name="Ireland A."/>
            <person name="Larimer J."/>
            <person name="McCowan C."/>
            <person name="Murphy C."/>
            <person name="Pearson M."/>
            <person name="Poon T.W."/>
            <person name="Priest M."/>
            <person name="Roberts A."/>
            <person name="Saif S."/>
            <person name="Shea T."/>
            <person name="Sisk P."/>
            <person name="Sykes S."/>
            <person name="Wortman J."/>
            <person name="Nusbaum C."/>
            <person name="Birren B."/>
        </authorList>
    </citation>
    <scope>NUCLEOTIDE SEQUENCE [LARGE SCALE GENOMIC DNA]</scope>
    <source>
        <strain evidence="1 2">CBS 160.54</strain>
    </source>
</reference>
<sequence length="218" mass="24351">MATSGSEVTPEGQGSAFLVLSQKGDIGRLRECLLCTAAITVEFGALGEAGVRTYAFRQLVRIARANHHQLLSLPAEASDQDTHDRLIFLITRLAALLYHDMVIFPQVDTSGIKPRLAEQLRHHLTERSPNLVPGAGQNEYRGLVVWALLVGSIGSTWTRNRTWFVEQLHRRSQLLGLETFVEFKSSMSKYLWSENMDEPALRAWTEGEAVTLPSYEDG</sequence>
<name>V9D5K1_9EURO</name>
<evidence type="ECO:0000313" key="2">
    <source>
        <dbReference type="Proteomes" id="UP000030678"/>
    </source>
</evidence>
<dbReference type="OrthoDB" id="3469466at2759"/>
<dbReference type="EMBL" id="KB822707">
    <property type="protein sequence ID" value="ETI21573.1"/>
    <property type="molecule type" value="Genomic_DNA"/>
</dbReference>
<dbReference type="AlphaFoldDB" id="V9D5K1"/>
<dbReference type="PANTHER" id="PTHR37540:SF5">
    <property type="entry name" value="TRANSCRIPTION FACTOR DOMAIN-CONTAINING PROTEIN"/>
    <property type="match status" value="1"/>
</dbReference>
<evidence type="ECO:0000313" key="1">
    <source>
        <dbReference type="EMBL" id="ETI21573.1"/>
    </source>
</evidence>
<dbReference type="HOGENOM" id="CLU_1266742_0_0_1"/>